<dbReference type="GO" id="GO:0004519">
    <property type="term" value="F:endonuclease activity"/>
    <property type="evidence" value="ECO:0007669"/>
    <property type="project" value="UniProtKB-KW"/>
</dbReference>
<gene>
    <name evidence="5" type="ORF">ACFPTN_16510</name>
</gene>
<organism evidence="5 6">
    <name type="scientific">Thauera sinica</name>
    <dbReference type="NCBI Taxonomy" id="2665146"/>
    <lineage>
        <taxon>Bacteria</taxon>
        <taxon>Pseudomonadati</taxon>
        <taxon>Pseudomonadota</taxon>
        <taxon>Betaproteobacteria</taxon>
        <taxon>Rhodocyclales</taxon>
        <taxon>Zoogloeaceae</taxon>
        <taxon>Thauera</taxon>
    </lineage>
</organism>
<proteinExistence type="inferred from homology"/>
<dbReference type="PROSITE" id="PS51257">
    <property type="entry name" value="PROKAR_LIPOPROTEIN"/>
    <property type="match status" value="1"/>
</dbReference>
<feature type="signal peptide" evidence="4">
    <location>
        <begin position="1"/>
        <end position="20"/>
    </location>
</feature>
<dbReference type="Pfam" id="PF04231">
    <property type="entry name" value="Endonuclease_1"/>
    <property type="match status" value="1"/>
</dbReference>
<keyword evidence="2" id="KW-0540">Nuclease</keyword>
<dbReference type="Proteomes" id="UP001595974">
    <property type="component" value="Unassembled WGS sequence"/>
</dbReference>
<evidence type="ECO:0000256" key="1">
    <source>
        <dbReference type="ARBA" id="ARBA00006429"/>
    </source>
</evidence>
<dbReference type="RefSeq" id="WP_096453118.1">
    <property type="nucleotide sequence ID" value="NZ_JBHSOG010000068.1"/>
</dbReference>
<sequence length="265" mass="30067">MRAILLLVSLMLAGCNAAFIHDPVVDQRSSRPSPLPAPTADVPFDLVTGKTTVGHRSFANAKKVLPYVFAGMEQDFYCGCSYVGTAVDFASCGYVPRRNLTRASRIEWEHVVPAWTIGHQRQCWQDGGRQRCTEMDPVFQVAEGDLNNLVPAVGEVNADRSNFAYSMWERDPAPMYGACPTVVDFKLKRVQPREGVRGRAARITLYMYKTYGLHLSDQDRKLMCAWARRYPIDDWERERNRRIVRWQGRGNPFVTDATELKRSCG</sequence>
<protein>
    <submittedName>
        <fullName evidence="5">Endonuclease</fullName>
    </submittedName>
</protein>
<dbReference type="InterPro" id="IPR044925">
    <property type="entry name" value="His-Me_finger_sf"/>
</dbReference>
<feature type="chain" id="PRO_5047421919" evidence="4">
    <location>
        <begin position="21"/>
        <end position="265"/>
    </location>
</feature>
<reference evidence="6" key="1">
    <citation type="journal article" date="2019" name="Int. J. Syst. Evol. Microbiol.">
        <title>The Global Catalogue of Microorganisms (GCM) 10K type strain sequencing project: providing services to taxonomists for standard genome sequencing and annotation.</title>
        <authorList>
            <consortium name="The Broad Institute Genomics Platform"/>
            <consortium name="The Broad Institute Genome Sequencing Center for Infectious Disease"/>
            <person name="Wu L."/>
            <person name="Ma J."/>
        </authorList>
    </citation>
    <scope>NUCLEOTIDE SEQUENCE [LARGE SCALE GENOMIC DNA]</scope>
    <source>
        <strain evidence="6">SHR3</strain>
    </source>
</reference>
<name>A0ABW1AUK9_9RHOO</name>
<dbReference type="InterPro" id="IPR007346">
    <property type="entry name" value="Endonuclease-I"/>
</dbReference>
<keyword evidence="3" id="KW-0378">Hydrolase</keyword>
<evidence type="ECO:0000256" key="3">
    <source>
        <dbReference type="ARBA" id="ARBA00022801"/>
    </source>
</evidence>
<keyword evidence="4" id="KW-0732">Signal</keyword>
<accession>A0ABW1AUK9</accession>
<evidence type="ECO:0000313" key="5">
    <source>
        <dbReference type="EMBL" id="MFC5770983.1"/>
    </source>
</evidence>
<evidence type="ECO:0000313" key="6">
    <source>
        <dbReference type="Proteomes" id="UP001595974"/>
    </source>
</evidence>
<comment type="caution">
    <text evidence="5">The sequence shown here is derived from an EMBL/GenBank/DDBJ whole genome shotgun (WGS) entry which is preliminary data.</text>
</comment>
<dbReference type="PANTHER" id="PTHR33607:SF2">
    <property type="entry name" value="ENDONUCLEASE-1"/>
    <property type="match status" value="1"/>
</dbReference>
<evidence type="ECO:0000256" key="4">
    <source>
        <dbReference type="SAM" id="SignalP"/>
    </source>
</evidence>
<dbReference type="SUPFAM" id="SSF54060">
    <property type="entry name" value="His-Me finger endonucleases"/>
    <property type="match status" value="1"/>
</dbReference>
<evidence type="ECO:0000256" key="2">
    <source>
        <dbReference type="ARBA" id="ARBA00022722"/>
    </source>
</evidence>
<dbReference type="PANTHER" id="PTHR33607">
    <property type="entry name" value="ENDONUCLEASE-1"/>
    <property type="match status" value="1"/>
</dbReference>
<dbReference type="EMBL" id="JBHSOG010000068">
    <property type="protein sequence ID" value="MFC5770983.1"/>
    <property type="molecule type" value="Genomic_DNA"/>
</dbReference>
<comment type="similarity">
    <text evidence="1">Belongs to the EndA/NucM nuclease family.</text>
</comment>
<keyword evidence="5" id="KW-0255">Endonuclease</keyword>
<keyword evidence="6" id="KW-1185">Reference proteome</keyword>